<feature type="compositionally biased region" description="Acidic residues" evidence="1">
    <location>
        <begin position="37"/>
        <end position="49"/>
    </location>
</feature>
<accession>A0A517LHT8</accession>
<proteinExistence type="predicted"/>
<evidence type="ECO:0000313" key="2">
    <source>
        <dbReference type="EMBL" id="QDS75198.1"/>
    </source>
</evidence>
<feature type="compositionally biased region" description="Acidic residues" evidence="1">
    <location>
        <begin position="151"/>
        <end position="161"/>
    </location>
</feature>
<dbReference type="Proteomes" id="UP000316270">
    <property type="component" value="Chromosome 12"/>
</dbReference>
<reference evidence="2 3" key="1">
    <citation type="submission" date="2019-07" db="EMBL/GenBank/DDBJ databases">
        <title>Finished genome of Venturia effusa.</title>
        <authorList>
            <person name="Young C.A."/>
            <person name="Cox M.P."/>
            <person name="Ganley A.R.D."/>
            <person name="David W.J."/>
        </authorList>
    </citation>
    <scope>NUCLEOTIDE SEQUENCE [LARGE SCALE GENOMIC DNA]</scope>
    <source>
        <strain evidence="3">albino</strain>
    </source>
</reference>
<dbReference type="EMBL" id="CP042196">
    <property type="protein sequence ID" value="QDS75198.1"/>
    <property type="molecule type" value="Genomic_DNA"/>
</dbReference>
<dbReference type="OrthoDB" id="3941494at2759"/>
<protein>
    <submittedName>
        <fullName evidence="2">Uncharacterized protein</fullName>
    </submittedName>
</protein>
<evidence type="ECO:0000256" key="1">
    <source>
        <dbReference type="SAM" id="MobiDB-lite"/>
    </source>
</evidence>
<gene>
    <name evidence="2" type="ORF">FKW77_008773</name>
</gene>
<feature type="region of interest" description="Disordered" evidence="1">
    <location>
        <begin position="36"/>
        <end position="172"/>
    </location>
</feature>
<dbReference type="AlphaFoldDB" id="A0A517LHT8"/>
<sequence length="251" mass="28273">MFDRLRSKLGRKKERRVEHVWIDDDEETLGVRIEQINDNDFDHSDDEFGQAEPDGWVAPEMADVLRGSRAASNRGIESGSTRAGEAPSAAPSRRRRRTQPSTMQQARHGSERRSPASPERQPSTRRAVSRRSPEHDPIREPRQRNRRAEGEDSSLDNSDDAEAPHGPYGSVGGIQRGVDLFRAGEAVPDVFMPHLAAHREYPHHLALPYNMEHTHSSLSQGAPLIRGFPAHDAILESMQQNHRENHRGRSS</sequence>
<feature type="compositionally biased region" description="Basic and acidic residues" evidence="1">
    <location>
        <begin position="131"/>
        <end position="150"/>
    </location>
</feature>
<organism evidence="2 3">
    <name type="scientific">Venturia effusa</name>
    <dbReference type="NCBI Taxonomy" id="50376"/>
    <lineage>
        <taxon>Eukaryota</taxon>
        <taxon>Fungi</taxon>
        <taxon>Dikarya</taxon>
        <taxon>Ascomycota</taxon>
        <taxon>Pezizomycotina</taxon>
        <taxon>Dothideomycetes</taxon>
        <taxon>Pleosporomycetidae</taxon>
        <taxon>Venturiales</taxon>
        <taxon>Venturiaceae</taxon>
        <taxon>Venturia</taxon>
    </lineage>
</organism>
<keyword evidence="3" id="KW-1185">Reference proteome</keyword>
<name>A0A517LHT8_9PEZI</name>
<evidence type="ECO:0000313" key="3">
    <source>
        <dbReference type="Proteomes" id="UP000316270"/>
    </source>
</evidence>